<dbReference type="SUPFAM" id="SSF52540">
    <property type="entry name" value="P-loop containing nucleoside triphosphate hydrolases"/>
    <property type="match status" value="1"/>
</dbReference>
<dbReference type="GO" id="GO:0016787">
    <property type="term" value="F:hydrolase activity"/>
    <property type="evidence" value="ECO:0007669"/>
    <property type="project" value="UniProtKB-KW"/>
</dbReference>
<feature type="domain" description="SF4 helicase" evidence="12">
    <location>
        <begin position="184"/>
        <end position="483"/>
    </location>
</feature>
<keyword evidence="9" id="KW-0413">Isomerase</keyword>
<keyword evidence="14" id="KW-1185">Reference proteome</keyword>
<keyword evidence="3" id="KW-0235">DNA replication</keyword>
<dbReference type="PROSITE" id="PS51199">
    <property type="entry name" value="SF4_HELICASE"/>
    <property type="match status" value="1"/>
</dbReference>
<evidence type="ECO:0000256" key="8">
    <source>
        <dbReference type="ARBA" id="ARBA00023125"/>
    </source>
</evidence>
<evidence type="ECO:0000256" key="10">
    <source>
        <dbReference type="ARBA" id="ARBA00044969"/>
    </source>
</evidence>
<keyword evidence="4" id="KW-0547">Nucleotide-binding</keyword>
<gene>
    <name evidence="13" type="ORF">C7I85_12060</name>
</gene>
<reference evidence="13 14" key="1">
    <citation type="submission" date="2018-03" db="EMBL/GenBank/DDBJ databases">
        <title>The draft genome of Mesorhizobium soli JCM 19897.</title>
        <authorList>
            <person name="Li L."/>
            <person name="Liu L."/>
            <person name="Liang L."/>
            <person name="Wang T."/>
            <person name="Zhang X."/>
        </authorList>
    </citation>
    <scope>NUCLEOTIDE SEQUENCE [LARGE SCALE GENOMIC DNA]</scope>
    <source>
        <strain evidence="13 14">JCM 19897</strain>
    </source>
</reference>
<evidence type="ECO:0000256" key="2">
    <source>
        <dbReference type="ARBA" id="ARBA00022515"/>
    </source>
</evidence>
<dbReference type="InterPro" id="IPR007693">
    <property type="entry name" value="DNA_helicase_DnaB-like_N"/>
</dbReference>
<keyword evidence="5" id="KW-0378">Hydrolase</keyword>
<evidence type="ECO:0000256" key="1">
    <source>
        <dbReference type="ARBA" id="ARBA00008428"/>
    </source>
</evidence>
<comment type="catalytic activity">
    <reaction evidence="11">
        <text>ATP + H2O = ADP + phosphate + H(+)</text>
        <dbReference type="Rhea" id="RHEA:13065"/>
        <dbReference type="ChEBI" id="CHEBI:15377"/>
        <dbReference type="ChEBI" id="CHEBI:15378"/>
        <dbReference type="ChEBI" id="CHEBI:30616"/>
        <dbReference type="ChEBI" id="CHEBI:43474"/>
        <dbReference type="ChEBI" id="CHEBI:456216"/>
        <dbReference type="EC" id="5.6.2.3"/>
    </reaction>
</comment>
<evidence type="ECO:0000259" key="12">
    <source>
        <dbReference type="PROSITE" id="PS51199"/>
    </source>
</evidence>
<dbReference type="Pfam" id="PF03796">
    <property type="entry name" value="DnaB_C"/>
    <property type="match status" value="1"/>
</dbReference>
<evidence type="ECO:0000256" key="6">
    <source>
        <dbReference type="ARBA" id="ARBA00022806"/>
    </source>
</evidence>
<dbReference type="EC" id="5.6.2.3" evidence="10"/>
<name>A0A2P7SE69_9HYPH</name>
<accession>A0A2P7SE69</accession>
<keyword evidence="8" id="KW-0238">DNA-binding</keyword>
<dbReference type="EMBL" id="PXYL01000005">
    <property type="protein sequence ID" value="PSJ60770.1"/>
    <property type="molecule type" value="Genomic_DNA"/>
</dbReference>
<dbReference type="Gene3D" id="3.40.50.300">
    <property type="entry name" value="P-loop containing nucleotide triphosphate hydrolases"/>
    <property type="match status" value="1"/>
</dbReference>
<dbReference type="Pfam" id="PF00772">
    <property type="entry name" value="DnaB"/>
    <property type="match status" value="1"/>
</dbReference>
<dbReference type="InterPro" id="IPR027417">
    <property type="entry name" value="P-loop_NTPase"/>
</dbReference>
<dbReference type="Proteomes" id="UP000240653">
    <property type="component" value="Unassembled WGS sequence"/>
</dbReference>
<dbReference type="GO" id="GO:0006269">
    <property type="term" value="P:DNA replication, synthesis of primer"/>
    <property type="evidence" value="ECO:0007669"/>
    <property type="project" value="UniProtKB-KW"/>
</dbReference>
<keyword evidence="7" id="KW-0067">ATP-binding</keyword>
<dbReference type="PANTHER" id="PTHR30153">
    <property type="entry name" value="REPLICATIVE DNA HELICASE DNAB"/>
    <property type="match status" value="1"/>
</dbReference>
<keyword evidence="2" id="KW-0639">Primosome</keyword>
<dbReference type="RefSeq" id="WP_106724235.1">
    <property type="nucleotide sequence ID" value="NZ_PXYL01000005.1"/>
</dbReference>
<proteinExistence type="inferred from homology"/>
<evidence type="ECO:0000313" key="14">
    <source>
        <dbReference type="Proteomes" id="UP000240653"/>
    </source>
</evidence>
<dbReference type="GO" id="GO:0043139">
    <property type="term" value="F:5'-3' DNA helicase activity"/>
    <property type="evidence" value="ECO:0007669"/>
    <property type="project" value="UniProtKB-EC"/>
</dbReference>
<dbReference type="InterPro" id="IPR036185">
    <property type="entry name" value="DNA_heli_DnaB-like_N_sf"/>
</dbReference>
<dbReference type="GO" id="GO:1990077">
    <property type="term" value="C:primosome complex"/>
    <property type="evidence" value="ECO:0007669"/>
    <property type="project" value="UniProtKB-KW"/>
</dbReference>
<dbReference type="GO" id="GO:0005829">
    <property type="term" value="C:cytosol"/>
    <property type="evidence" value="ECO:0007669"/>
    <property type="project" value="TreeGrafter"/>
</dbReference>
<dbReference type="GO" id="GO:0003677">
    <property type="term" value="F:DNA binding"/>
    <property type="evidence" value="ECO:0007669"/>
    <property type="project" value="UniProtKB-KW"/>
</dbReference>
<evidence type="ECO:0000256" key="3">
    <source>
        <dbReference type="ARBA" id="ARBA00022705"/>
    </source>
</evidence>
<keyword evidence="6" id="KW-0347">Helicase</keyword>
<evidence type="ECO:0000313" key="13">
    <source>
        <dbReference type="EMBL" id="PSJ60770.1"/>
    </source>
</evidence>
<evidence type="ECO:0000256" key="11">
    <source>
        <dbReference type="ARBA" id="ARBA00048954"/>
    </source>
</evidence>
<evidence type="ECO:0000256" key="7">
    <source>
        <dbReference type="ARBA" id="ARBA00022840"/>
    </source>
</evidence>
<dbReference type="InterPro" id="IPR007694">
    <property type="entry name" value="DNA_helicase_DnaB-like_C"/>
</dbReference>
<evidence type="ECO:0000256" key="9">
    <source>
        <dbReference type="ARBA" id="ARBA00023235"/>
    </source>
</evidence>
<organism evidence="13 14">
    <name type="scientific">Pseudaminobacter soli</name>
    <name type="common">ex Li et al. 2025</name>
    <dbReference type="NCBI Taxonomy" id="1295366"/>
    <lineage>
        <taxon>Bacteria</taxon>
        <taxon>Pseudomonadati</taxon>
        <taxon>Pseudomonadota</taxon>
        <taxon>Alphaproteobacteria</taxon>
        <taxon>Hyphomicrobiales</taxon>
        <taxon>Phyllobacteriaceae</taxon>
        <taxon>Pseudaminobacter</taxon>
    </lineage>
</organism>
<dbReference type="SUPFAM" id="SSF48024">
    <property type="entry name" value="N-terminal domain of DnaB helicase"/>
    <property type="match status" value="1"/>
</dbReference>
<dbReference type="PANTHER" id="PTHR30153:SF2">
    <property type="entry name" value="REPLICATIVE DNA HELICASE"/>
    <property type="match status" value="1"/>
</dbReference>
<comment type="caution">
    <text evidence="13">The sequence shown here is derived from an EMBL/GenBank/DDBJ whole genome shotgun (WGS) entry which is preliminary data.</text>
</comment>
<comment type="similarity">
    <text evidence="1">Belongs to the helicase family. DnaB subfamily.</text>
</comment>
<evidence type="ECO:0000256" key="4">
    <source>
        <dbReference type="ARBA" id="ARBA00022741"/>
    </source>
</evidence>
<dbReference type="OrthoDB" id="9773982at2"/>
<dbReference type="AlphaFoldDB" id="A0A2P7SE69"/>
<dbReference type="GO" id="GO:0005524">
    <property type="term" value="F:ATP binding"/>
    <property type="evidence" value="ECO:0007669"/>
    <property type="project" value="UniProtKB-KW"/>
</dbReference>
<dbReference type="InterPro" id="IPR016136">
    <property type="entry name" value="DNA_helicase_N/primase_C"/>
</dbReference>
<protein>
    <recommendedName>
        <fullName evidence="10">DNA 5'-3' helicase</fullName>
        <ecNumber evidence="10">5.6.2.3</ecNumber>
    </recommendedName>
</protein>
<sequence length="493" mass="54670">MNVPYSSQDFRPALPDAIEAEQALLGAILISADAYWRVAGFLKPQHFHEQLHGQLYETIGTLIAEGRAATPITVKPYLPADRMVGEMTLFEYIVRLTSEAVTVSGAYDFARAIIEMWARHQLIGVAQDLDTLARNMPIDMTPEKIIASSADQLTRIAQEGNERAGATKYGVLLPNAVSKAAQASTDTAARIPWFLPEITEALGDIRRGNLIGLMSDSGGGKTSFSLQQCRHAASKGFRSAFFSIEITEEESALQAAAQQSQISLGRIDAYTLNSKEAADLETEMSKAVDLPFYIVGFGECSLSDIRIKAEAMVKSQGLDLIVIDHAKMITLPNPKDMFAERINALYRGLKALAKSLNIGIVILIQRNDDWKQRWRAGSELRPVMGDAYGGGSIKQSLDVWFSLYRPEPLYRELIPTMPPEYLSKAQKEEGKKTRKEEMIQKLEQCRGRAWVINHKRRRGEPGRSPEIAFDGEYTMFKSAGAELPPAFEGFEGF</sequence>
<dbReference type="Gene3D" id="1.10.860.10">
    <property type="entry name" value="DNAb Helicase, Chain A"/>
    <property type="match status" value="1"/>
</dbReference>
<evidence type="ECO:0000256" key="5">
    <source>
        <dbReference type="ARBA" id="ARBA00022801"/>
    </source>
</evidence>